<protein>
    <submittedName>
        <fullName evidence="2">SprT family zinc-dependent metalloprotease</fullName>
    </submittedName>
</protein>
<dbReference type="InterPro" id="IPR006640">
    <property type="entry name" value="SprT-like_domain"/>
</dbReference>
<keyword evidence="2" id="KW-0645">Protease</keyword>
<dbReference type="Pfam" id="PF10263">
    <property type="entry name" value="SprT-like"/>
    <property type="match status" value="1"/>
</dbReference>
<organism evidence="2 3">
    <name type="scientific">Candidatus Flavonifractor intestinipullorum</name>
    <dbReference type="NCBI Taxonomy" id="2838587"/>
    <lineage>
        <taxon>Bacteria</taxon>
        <taxon>Bacillati</taxon>
        <taxon>Bacillota</taxon>
        <taxon>Clostridia</taxon>
        <taxon>Eubacteriales</taxon>
        <taxon>Oscillospiraceae</taxon>
        <taxon>Flavonifractor</taxon>
    </lineage>
</organism>
<dbReference type="GO" id="GO:0008237">
    <property type="term" value="F:metallopeptidase activity"/>
    <property type="evidence" value="ECO:0007669"/>
    <property type="project" value="UniProtKB-KW"/>
</dbReference>
<dbReference type="Gene3D" id="3.30.2010.10">
    <property type="entry name" value="Metalloproteases ('zincins'), catalytic domain"/>
    <property type="match status" value="1"/>
</dbReference>
<comment type="caution">
    <text evidence="2">The sequence shown here is derived from an EMBL/GenBank/DDBJ whole genome shotgun (WGS) entry which is preliminary data.</text>
</comment>
<evidence type="ECO:0000313" key="3">
    <source>
        <dbReference type="Proteomes" id="UP000824208"/>
    </source>
</evidence>
<dbReference type="AlphaFoldDB" id="A0A9D2MAZ4"/>
<sequence length="160" mass="18243">MNDFDALLSAVAEQARALGIPVSDRVDPHVRVNRRAVTRFGCCIRREGGYLIELTERLLEAPEGACRQTLAHELLHTCPGCRDHGARWKSYAQRMNQAYGYQIRRTSACEELHVPDVKPVRHLLVCQSCGREFPRATASILVRHPERYRCRCGGALRRLY</sequence>
<dbReference type="GO" id="GO:0006950">
    <property type="term" value="P:response to stress"/>
    <property type="evidence" value="ECO:0007669"/>
    <property type="project" value="UniProtKB-ARBA"/>
</dbReference>
<proteinExistence type="predicted"/>
<evidence type="ECO:0000259" key="1">
    <source>
        <dbReference type="SMART" id="SM00731"/>
    </source>
</evidence>
<name>A0A9D2MAZ4_9FIRM</name>
<reference evidence="2" key="2">
    <citation type="submission" date="2021-04" db="EMBL/GenBank/DDBJ databases">
        <authorList>
            <person name="Gilroy R."/>
        </authorList>
    </citation>
    <scope>NUCLEOTIDE SEQUENCE</scope>
    <source>
        <strain evidence="2">CHK189-11263</strain>
    </source>
</reference>
<reference evidence="2" key="1">
    <citation type="journal article" date="2021" name="PeerJ">
        <title>Extensive microbial diversity within the chicken gut microbiome revealed by metagenomics and culture.</title>
        <authorList>
            <person name="Gilroy R."/>
            <person name="Ravi A."/>
            <person name="Getino M."/>
            <person name="Pursley I."/>
            <person name="Horton D.L."/>
            <person name="Alikhan N.F."/>
            <person name="Baker D."/>
            <person name="Gharbi K."/>
            <person name="Hall N."/>
            <person name="Watson M."/>
            <person name="Adriaenssens E.M."/>
            <person name="Foster-Nyarko E."/>
            <person name="Jarju S."/>
            <person name="Secka A."/>
            <person name="Antonio M."/>
            <person name="Oren A."/>
            <person name="Chaudhuri R.R."/>
            <person name="La Ragione R."/>
            <person name="Hildebrand F."/>
            <person name="Pallen M.J."/>
        </authorList>
    </citation>
    <scope>NUCLEOTIDE SEQUENCE</scope>
    <source>
        <strain evidence="2">CHK189-11263</strain>
    </source>
</reference>
<keyword evidence="2" id="KW-0378">Hydrolase</keyword>
<dbReference type="SMART" id="SM00731">
    <property type="entry name" value="SprT"/>
    <property type="match status" value="1"/>
</dbReference>
<evidence type="ECO:0000313" key="2">
    <source>
        <dbReference type="EMBL" id="HJB56681.1"/>
    </source>
</evidence>
<accession>A0A9D2MAZ4</accession>
<dbReference type="EMBL" id="DWYC01000042">
    <property type="protein sequence ID" value="HJB56681.1"/>
    <property type="molecule type" value="Genomic_DNA"/>
</dbReference>
<dbReference type="Proteomes" id="UP000824208">
    <property type="component" value="Unassembled WGS sequence"/>
</dbReference>
<gene>
    <name evidence="2" type="ORF">H9714_03920</name>
</gene>
<keyword evidence="2" id="KW-0482">Metalloprotease</keyword>
<feature type="domain" description="SprT-like" evidence="1">
    <location>
        <begin position="5"/>
        <end position="159"/>
    </location>
</feature>